<accession>A0A1B0AGL9</accession>
<protein>
    <submittedName>
        <fullName evidence="2">Uncharacterized protein</fullName>
    </submittedName>
</protein>
<evidence type="ECO:0000313" key="2">
    <source>
        <dbReference type="EnsemblMetazoa" id="GPAI045074-PA"/>
    </source>
</evidence>
<proteinExistence type="predicted"/>
<dbReference type="Proteomes" id="UP000092445">
    <property type="component" value="Unassembled WGS sequence"/>
</dbReference>
<dbReference type="EnsemblMetazoa" id="GPAI045074-RA">
    <property type="protein sequence ID" value="GPAI045074-PA"/>
    <property type="gene ID" value="GPAI045074"/>
</dbReference>
<keyword evidence="3" id="KW-1185">Reference proteome</keyword>
<feature type="transmembrane region" description="Helical" evidence="1">
    <location>
        <begin position="52"/>
        <end position="70"/>
    </location>
</feature>
<dbReference type="VEuPathDB" id="VectorBase:GPAI045074"/>
<reference evidence="2" key="2">
    <citation type="submission" date="2020-05" db="UniProtKB">
        <authorList>
            <consortium name="EnsemblMetazoa"/>
        </authorList>
    </citation>
    <scope>IDENTIFICATION</scope>
    <source>
        <strain evidence="2">IAEA</strain>
    </source>
</reference>
<evidence type="ECO:0000313" key="3">
    <source>
        <dbReference type="Proteomes" id="UP000092445"/>
    </source>
</evidence>
<sequence>MTCCDNYVVHARSPDNIIHESENMAYFRQFFPLRGEKPCVDLKNPRFLESKLYFYALDSYFWIPALLVFIREYTGFIVTRCYFYECLPGRQSQILRELNFAGFGKQPSLQNCVTPFILTLGATNLVVLFTLKG</sequence>
<reference evidence="3" key="1">
    <citation type="submission" date="2014-03" db="EMBL/GenBank/DDBJ databases">
        <authorList>
            <person name="Aksoy S."/>
            <person name="Warren W."/>
            <person name="Wilson R.K."/>
        </authorList>
    </citation>
    <scope>NUCLEOTIDE SEQUENCE [LARGE SCALE GENOMIC DNA]</scope>
    <source>
        <strain evidence="3">IAEA</strain>
    </source>
</reference>
<keyword evidence="1" id="KW-1133">Transmembrane helix</keyword>
<evidence type="ECO:0000256" key="1">
    <source>
        <dbReference type="SAM" id="Phobius"/>
    </source>
</evidence>
<keyword evidence="1" id="KW-0472">Membrane</keyword>
<organism evidence="2 3">
    <name type="scientific">Glossina pallidipes</name>
    <name type="common">Tsetse fly</name>
    <dbReference type="NCBI Taxonomy" id="7398"/>
    <lineage>
        <taxon>Eukaryota</taxon>
        <taxon>Metazoa</taxon>
        <taxon>Ecdysozoa</taxon>
        <taxon>Arthropoda</taxon>
        <taxon>Hexapoda</taxon>
        <taxon>Insecta</taxon>
        <taxon>Pterygota</taxon>
        <taxon>Neoptera</taxon>
        <taxon>Endopterygota</taxon>
        <taxon>Diptera</taxon>
        <taxon>Brachycera</taxon>
        <taxon>Muscomorpha</taxon>
        <taxon>Hippoboscoidea</taxon>
        <taxon>Glossinidae</taxon>
        <taxon>Glossina</taxon>
    </lineage>
</organism>
<keyword evidence="1" id="KW-0812">Transmembrane</keyword>
<dbReference type="AlphaFoldDB" id="A0A1B0AGL9"/>
<name>A0A1B0AGL9_GLOPL</name>
<feature type="transmembrane region" description="Helical" evidence="1">
    <location>
        <begin position="113"/>
        <end position="131"/>
    </location>
</feature>